<protein>
    <submittedName>
        <fullName evidence="1">Uncharacterized protein</fullName>
    </submittedName>
</protein>
<dbReference type="KEGG" id="rcf:Poly24_16340"/>
<reference evidence="1 2" key="1">
    <citation type="submission" date="2019-02" db="EMBL/GenBank/DDBJ databases">
        <title>Deep-cultivation of Planctomycetes and their phenomic and genomic characterization uncovers novel biology.</title>
        <authorList>
            <person name="Wiegand S."/>
            <person name="Jogler M."/>
            <person name="Boedeker C."/>
            <person name="Pinto D."/>
            <person name="Vollmers J."/>
            <person name="Rivas-Marin E."/>
            <person name="Kohn T."/>
            <person name="Peeters S.H."/>
            <person name="Heuer A."/>
            <person name="Rast P."/>
            <person name="Oberbeckmann S."/>
            <person name="Bunk B."/>
            <person name="Jeske O."/>
            <person name="Meyerdierks A."/>
            <person name="Storesund J.E."/>
            <person name="Kallscheuer N."/>
            <person name="Luecker S."/>
            <person name="Lage O.M."/>
            <person name="Pohl T."/>
            <person name="Merkel B.J."/>
            <person name="Hornburger P."/>
            <person name="Mueller R.-W."/>
            <person name="Bruemmer F."/>
            <person name="Labrenz M."/>
            <person name="Spormann A.M."/>
            <person name="Op den Camp H."/>
            <person name="Overmann J."/>
            <person name="Amann R."/>
            <person name="Jetten M.S.M."/>
            <person name="Mascher T."/>
            <person name="Medema M.H."/>
            <person name="Devos D.P."/>
            <person name="Kaster A.-K."/>
            <person name="Ovreas L."/>
            <person name="Rohde M."/>
            <person name="Galperin M.Y."/>
            <person name="Jogler C."/>
        </authorList>
    </citation>
    <scope>NUCLEOTIDE SEQUENCE [LARGE SCALE GENOMIC DNA]</scope>
    <source>
        <strain evidence="1 2">Poly24</strain>
    </source>
</reference>
<accession>A0A518JQW5</accession>
<organism evidence="1 2">
    <name type="scientific">Rosistilla carotiformis</name>
    <dbReference type="NCBI Taxonomy" id="2528017"/>
    <lineage>
        <taxon>Bacteria</taxon>
        <taxon>Pseudomonadati</taxon>
        <taxon>Planctomycetota</taxon>
        <taxon>Planctomycetia</taxon>
        <taxon>Pirellulales</taxon>
        <taxon>Pirellulaceae</taxon>
        <taxon>Rosistilla</taxon>
    </lineage>
</organism>
<name>A0A518JQW5_9BACT</name>
<keyword evidence="2" id="KW-1185">Reference proteome</keyword>
<proteinExistence type="predicted"/>
<sequence length="37" mass="4152">MGNHPRRGVVLAVIAYEHEAHVLMLRVDGGASENWYC</sequence>
<dbReference type="EMBL" id="CP036348">
    <property type="protein sequence ID" value="QDV67928.1"/>
    <property type="molecule type" value="Genomic_DNA"/>
</dbReference>
<evidence type="ECO:0000313" key="1">
    <source>
        <dbReference type="EMBL" id="QDV67928.1"/>
    </source>
</evidence>
<evidence type="ECO:0000313" key="2">
    <source>
        <dbReference type="Proteomes" id="UP000315082"/>
    </source>
</evidence>
<gene>
    <name evidence="1" type="ORF">Poly24_16340</name>
</gene>
<dbReference type="Proteomes" id="UP000315082">
    <property type="component" value="Chromosome"/>
</dbReference>
<dbReference type="AlphaFoldDB" id="A0A518JQW5"/>